<reference evidence="1" key="1">
    <citation type="submission" date="2021-02" db="EMBL/GenBank/DDBJ databases">
        <authorList>
            <person name="Nowell W R."/>
        </authorList>
    </citation>
    <scope>NUCLEOTIDE SEQUENCE</scope>
</reference>
<comment type="caution">
    <text evidence="1">The sequence shown here is derived from an EMBL/GenBank/DDBJ whole genome shotgun (WGS) entry which is preliminary data.</text>
</comment>
<name>A0A820ES25_9BILA</name>
<evidence type="ECO:0000313" key="2">
    <source>
        <dbReference type="Proteomes" id="UP000663874"/>
    </source>
</evidence>
<gene>
    <name evidence="1" type="ORF">FNK824_LOCUS38709</name>
</gene>
<feature type="non-terminal residue" evidence="1">
    <location>
        <position position="39"/>
    </location>
</feature>
<sequence>MQGSEADSDLFNLDEDDQDMTITQTVDEININKMNFNDI</sequence>
<dbReference type="EMBL" id="CAJOBE010022838">
    <property type="protein sequence ID" value="CAF4252989.1"/>
    <property type="molecule type" value="Genomic_DNA"/>
</dbReference>
<dbReference type="Proteomes" id="UP000663874">
    <property type="component" value="Unassembled WGS sequence"/>
</dbReference>
<organism evidence="1 2">
    <name type="scientific">Rotaria sordida</name>
    <dbReference type="NCBI Taxonomy" id="392033"/>
    <lineage>
        <taxon>Eukaryota</taxon>
        <taxon>Metazoa</taxon>
        <taxon>Spiralia</taxon>
        <taxon>Gnathifera</taxon>
        <taxon>Rotifera</taxon>
        <taxon>Eurotatoria</taxon>
        <taxon>Bdelloidea</taxon>
        <taxon>Philodinida</taxon>
        <taxon>Philodinidae</taxon>
        <taxon>Rotaria</taxon>
    </lineage>
</organism>
<dbReference type="AlphaFoldDB" id="A0A820ES25"/>
<proteinExistence type="predicted"/>
<accession>A0A820ES25</accession>
<protein>
    <submittedName>
        <fullName evidence="1">Uncharacterized protein</fullName>
    </submittedName>
</protein>
<evidence type="ECO:0000313" key="1">
    <source>
        <dbReference type="EMBL" id="CAF4252989.1"/>
    </source>
</evidence>